<dbReference type="AlphaFoldDB" id="A0A0R3CWF6"/>
<evidence type="ECO:0000256" key="1">
    <source>
        <dbReference type="SAM" id="SignalP"/>
    </source>
</evidence>
<sequence>MFLVAAVLLSVGGAHAADGTTPKLPQTPAGTPHDLDALHGRWHTSVRRLVNPLQGSNDWAEYEGTGDVTPLLGGKASVAKLDVTGPQGRIHGVSVRLFDRQAQRWTFQFTSIACGVLDPGIAGQQLI</sequence>
<protein>
    <submittedName>
        <fullName evidence="2">Uncharacterized protein</fullName>
    </submittedName>
</protein>
<accession>A0A0R3CWF6</accession>
<keyword evidence="1" id="KW-0732">Signal</keyword>
<comment type="caution">
    <text evidence="2">The sequence shown here is derived from an EMBL/GenBank/DDBJ whole genome shotgun (WGS) entry which is preliminary data.</text>
</comment>
<evidence type="ECO:0000313" key="2">
    <source>
        <dbReference type="EMBL" id="KRP98766.1"/>
    </source>
</evidence>
<proteinExistence type="predicted"/>
<gene>
    <name evidence="2" type="ORF">AOQ72_16840</name>
</gene>
<dbReference type="RefSeq" id="WP_057027365.1">
    <property type="nucleotide sequence ID" value="NZ_LJYF01000018.1"/>
</dbReference>
<name>A0A0R3CWF6_9BRAD</name>
<reference evidence="2 3" key="1">
    <citation type="submission" date="2015-09" db="EMBL/GenBank/DDBJ databases">
        <title>Draft Genome Sequence of the Strain BR 3267 (Bradyrhizobium yuanmingense) recommended as inoculant for cowpea in Brazil.</title>
        <authorList>
            <person name="Simoes-Araujo J.L."/>
            <person name="Zilli J.E."/>
        </authorList>
    </citation>
    <scope>NUCLEOTIDE SEQUENCE [LARGE SCALE GENOMIC DNA]</scope>
    <source>
        <strain evidence="2 3">BR3267</strain>
    </source>
</reference>
<feature type="chain" id="PRO_5006434838" evidence="1">
    <location>
        <begin position="17"/>
        <end position="127"/>
    </location>
</feature>
<dbReference type="EMBL" id="LJYF01000018">
    <property type="protein sequence ID" value="KRP98766.1"/>
    <property type="molecule type" value="Genomic_DNA"/>
</dbReference>
<organism evidence="2 3">
    <name type="scientific">Bradyrhizobium yuanmingense</name>
    <dbReference type="NCBI Taxonomy" id="108015"/>
    <lineage>
        <taxon>Bacteria</taxon>
        <taxon>Pseudomonadati</taxon>
        <taxon>Pseudomonadota</taxon>
        <taxon>Alphaproteobacteria</taxon>
        <taxon>Hyphomicrobiales</taxon>
        <taxon>Nitrobacteraceae</taxon>
        <taxon>Bradyrhizobium</taxon>
    </lineage>
</organism>
<dbReference type="OrthoDB" id="9814791at2"/>
<evidence type="ECO:0000313" key="3">
    <source>
        <dbReference type="Proteomes" id="UP000051380"/>
    </source>
</evidence>
<dbReference type="Proteomes" id="UP000051380">
    <property type="component" value="Unassembled WGS sequence"/>
</dbReference>
<feature type="signal peptide" evidence="1">
    <location>
        <begin position="1"/>
        <end position="16"/>
    </location>
</feature>